<keyword evidence="1" id="KW-0732">Signal</keyword>
<dbReference type="AlphaFoldDB" id="A0A0E9P7W2"/>
<feature type="chain" id="PRO_5002430596" description="Secreted protein" evidence="1">
    <location>
        <begin position="23"/>
        <end position="68"/>
    </location>
</feature>
<evidence type="ECO:0000256" key="1">
    <source>
        <dbReference type="SAM" id="SignalP"/>
    </source>
</evidence>
<sequence length="68" mass="7942">MLPFCQLLFLMNAGFWLRGVPGLTLKHAFFYPGFLKNYFESGPGHVFSLYYEGRQRDERNILPHTSQS</sequence>
<name>A0A0E9P7W2_ANGAN</name>
<evidence type="ECO:0008006" key="3">
    <source>
        <dbReference type="Google" id="ProtNLM"/>
    </source>
</evidence>
<dbReference type="EMBL" id="GBXM01108634">
    <property type="protein sequence ID" value="JAG99942.1"/>
    <property type="molecule type" value="Transcribed_RNA"/>
</dbReference>
<evidence type="ECO:0000313" key="2">
    <source>
        <dbReference type="EMBL" id="JAG99942.1"/>
    </source>
</evidence>
<protein>
    <recommendedName>
        <fullName evidence="3">Secreted protein</fullName>
    </recommendedName>
</protein>
<accession>A0A0E9P7W2</accession>
<proteinExistence type="predicted"/>
<organism evidence="2">
    <name type="scientific">Anguilla anguilla</name>
    <name type="common">European freshwater eel</name>
    <name type="synonym">Muraena anguilla</name>
    <dbReference type="NCBI Taxonomy" id="7936"/>
    <lineage>
        <taxon>Eukaryota</taxon>
        <taxon>Metazoa</taxon>
        <taxon>Chordata</taxon>
        <taxon>Craniata</taxon>
        <taxon>Vertebrata</taxon>
        <taxon>Euteleostomi</taxon>
        <taxon>Actinopterygii</taxon>
        <taxon>Neopterygii</taxon>
        <taxon>Teleostei</taxon>
        <taxon>Anguilliformes</taxon>
        <taxon>Anguillidae</taxon>
        <taxon>Anguilla</taxon>
    </lineage>
</organism>
<reference evidence="2" key="2">
    <citation type="journal article" date="2015" name="Fish Shellfish Immunol.">
        <title>Early steps in the European eel (Anguilla anguilla)-Vibrio vulnificus interaction in the gills: Role of the RtxA13 toxin.</title>
        <authorList>
            <person name="Callol A."/>
            <person name="Pajuelo D."/>
            <person name="Ebbesson L."/>
            <person name="Teles M."/>
            <person name="MacKenzie S."/>
            <person name="Amaro C."/>
        </authorList>
    </citation>
    <scope>NUCLEOTIDE SEQUENCE</scope>
</reference>
<feature type="signal peptide" evidence="1">
    <location>
        <begin position="1"/>
        <end position="22"/>
    </location>
</feature>
<reference evidence="2" key="1">
    <citation type="submission" date="2014-11" db="EMBL/GenBank/DDBJ databases">
        <authorList>
            <person name="Amaro Gonzalez C."/>
        </authorList>
    </citation>
    <scope>NUCLEOTIDE SEQUENCE</scope>
</reference>